<dbReference type="InterPro" id="IPR012677">
    <property type="entry name" value="Nucleotide-bd_a/b_plait_sf"/>
</dbReference>
<feature type="region of interest" description="Disordered" evidence="5">
    <location>
        <begin position="442"/>
        <end position="463"/>
    </location>
</feature>
<comment type="caution">
    <text evidence="7">The sequence shown here is derived from an EMBL/GenBank/DDBJ whole genome shotgun (WGS) entry which is preliminary data.</text>
</comment>
<dbReference type="GO" id="GO:0006397">
    <property type="term" value="P:mRNA processing"/>
    <property type="evidence" value="ECO:0007669"/>
    <property type="project" value="UniProtKB-KW"/>
</dbReference>
<feature type="compositionally biased region" description="Basic residues" evidence="5">
    <location>
        <begin position="58"/>
        <end position="70"/>
    </location>
</feature>
<protein>
    <submittedName>
        <fullName evidence="7">RNA-binding protein</fullName>
    </submittedName>
</protein>
<dbReference type="PROSITE" id="PS50102">
    <property type="entry name" value="RRM"/>
    <property type="match status" value="2"/>
</dbReference>
<evidence type="ECO:0000256" key="4">
    <source>
        <dbReference type="PROSITE-ProRule" id="PRU00176"/>
    </source>
</evidence>
<feature type="region of interest" description="Disordered" evidence="5">
    <location>
        <begin position="1"/>
        <end position="168"/>
    </location>
</feature>
<dbReference type="GO" id="GO:0008380">
    <property type="term" value="P:RNA splicing"/>
    <property type="evidence" value="ECO:0007669"/>
    <property type="project" value="UniProtKB-KW"/>
</dbReference>
<dbReference type="PANTHER" id="PTHR23139">
    <property type="entry name" value="RNA-BINDING PROTEIN"/>
    <property type="match status" value="1"/>
</dbReference>
<proteinExistence type="predicted"/>
<reference evidence="7" key="1">
    <citation type="submission" date="2022-08" db="EMBL/GenBank/DDBJ databases">
        <title>Novel sulphate-reducing endosymbionts in the free-living metamonad Anaeramoeba.</title>
        <authorList>
            <person name="Jerlstrom-Hultqvist J."/>
            <person name="Cepicka I."/>
            <person name="Gallot-Lavallee L."/>
            <person name="Salas-Leiva D."/>
            <person name="Curtis B.A."/>
            <person name="Zahonova K."/>
            <person name="Pipaliya S."/>
            <person name="Dacks J."/>
            <person name="Roger A.J."/>
        </authorList>
    </citation>
    <scope>NUCLEOTIDE SEQUENCE</scope>
    <source>
        <strain evidence="7">Busselton2</strain>
    </source>
</reference>
<dbReference type="AlphaFoldDB" id="A0AAV7Y2F2"/>
<evidence type="ECO:0000256" key="5">
    <source>
        <dbReference type="SAM" id="MobiDB-lite"/>
    </source>
</evidence>
<feature type="compositionally biased region" description="Basic and acidic residues" evidence="5">
    <location>
        <begin position="71"/>
        <end position="122"/>
    </location>
</feature>
<sequence>MNTNNINNIDPDTQNQSRKRNNLFDEEKNDKKKRLIPPNNFQEKRNNPNTYQTYSPSQKRKHRNSRSKRSSKWDKREKSNYDRERDRGRGRDRERGRDRDRDRDRNREIEIERERERERDTKNNYNFQNKNSKPRNRSYSRWNQRNEIDNNNSNSNNHKFQPSTNMIPNNNSNFQFQNNRRNYGGNNNQTQNDSSLKLYFGNLTNSISPQQLIHIVKNELISRSLINDPQAVLSANINMEKLYAFVYFRDEQTTTAALQLNGLALNGRILSVKRPHFYRLSQNSIQLQQQQQQQQQQISHKYSFEGFIPQVSEQQLYNILSSYGKVKDFYLSKDQSGISNGYGYFEFENPSSGILASNQLNGKQLNNQFIKVQPYNNEATNNYIQNGRSNLSNDTNKKQELNNNNRNNNGKNNHNHNHNISGNNNNIREYNSFSNNIQKADYRNNNINSNNNVSNNNENHKNQNEKTKFVDNTPNEMKSILHPNFLKNESEKLLLSFNTEISVKINKYDLGNIEGINPTPILILYNLIPKNVLLSNEKYQKIIDDIYWFCRLFGNINEILLPRPLSNGIKDVKTKEQTIKEKNFGKIFIKFASKEQALSACNGLSKKQYNSRSCIISFCNEDQFLYLSKIMNGCNMVYPLEEEKNINYIEQQNYEKLYQHKYNIELKNEVEQIIDETINQIKNKNKHSHDDFVRNKPINAYKNTSGHVNVGINQNINNTNYSASNNFNINN</sequence>
<dbReference type="SMART" id="SM00360">
    <property type="entry name" value="RRM"/>
    <property type="match status" value="2"/>
</dbReference>
<accession>A0AAV7Y2F2</accession>
<feature type="compositionally biased region" description="Low complexity" evidence="5">
    <location>
        <begin position="402"/>
        <end position="428"/>
    </location>
</feature>
<feature type="compositionally biased region" description="Polar residues" evidence="5">
    <location>
        <begin position="47"/>
        <end position="56"/>
    </location>
</feature>
<organism evidence="7 8">
    <name type="scientific">Anaeramoeba flamelloides</name>
    <dbReference type="NCBI Taxonomy" id="1746091"/>
    <lineage>
        <taxon>Eukaryota</taxon>
        <taxon>Metamonada</taxon>
        <taxon>Anaeramoebidae</taxon>
        <taxon>Anaeramoeba</taxon>
    </lineage>
</organism>
<feature type="region of interest" description="Disordered" evidence="5">
    <location>
        <begin position="380"/>
        <end position="430"/>
    </location>
</feature>
<dbReference type="GO" id="GO:0003723">
    <property type="term" value="F:RNA binding"/>
    <property type="evidence" value="ECO:0007669"/>
    <property type="project" value="UniProtKB-UniRule"/>
</dbReference>
<dbReference type="SUPFAM" id="SSF54928">
    <property type="entry name" value="RNA-binding domain, RBD"/>
    <property type="match status" value="2"/>
</dbReference>
<name>A0AAV7Y2F2_9EUKA</name>
<dbReference type="Proteomes" id="UP001146793">
    <property type="component" value="Unassembled WGS sequence"/>
</dbReference>
<evidence type="ECO:0000256" key="3">
    <source>
        <dbReference type="ARBA" id="ARBA00023187"/>
    </source>
</evidence>
<dbReference type="InterPro" id="IPR035979">
    <property type="entry name" value="RBD_domain_sf"/>
</dbReference>
<evidence type="ECO:0000313" key="7">
    <source>
        <dbReference type="EMBL" id="KAJ3424051.1"/>
    </source>
</evidence>
<keyword evidence="2 4" id="KW-0694">RNA-binding</keyword>
<feature type="domain" description="RRM" evidence="6">
    <location>
        <begin position="301"/>
        <end position="377"/>
    </location>
</feature>
<evidence type="ECO:0000313" key="8">
    <source>
        <dbReference type="Proteomes" id="UP001146793"/>
    </source>
</evidence>
<evidence type="ECO:0000256" key="1">
    <source>
        <dbReference type="ARBA" id="ARBA00022664"/>
    </source>
</evidence>
<feature type="domain" description="RRM" evidence="6">
    <location>
        <begin position="196"/>
        <end position="277"/>
    </location>
</feature>
<dbReference type="Gene3D" id="3.30.70.330">
    <property type="match status" value="3"/>
</dbReference>
<feature type="compositionally biased region" description="Polar residues" evidence="5">
    <location>
        <begin position="380"/>
        <end position="394"/>
    </location>
</feature>
<evidence type="ECO:0000256" key="2">
    <source>
        <dbReference type="ARBA" id="ARBA00022884"/>
    </source>
</evidence>
<dbReference type="EMBL" id="JANTQA010000075">
    <property type="protein sequence ID" value="KAJ3424051.1"/>
    <property type="molecule type" value="Genomic_DNA"/>
</dbReference>
<dbReference type="InterPro" id="IPR000504">
    <property type="entry name" value="RRM_dom"/>
</dbReference>
<dbReference type="Pfam" id="PF00076">
    <property type="entry name" value="RRM_1"/>
    <property type="match status" value="1"/>
</dbReference>
<feature type="compositionally biased region" description="Polar residues" evidence="5">
    <location>
        <begin position="158"/>
        <end position="168"/>
    </location>
</feature>
<feature type="compositionally biased region" description="Low complexity" evidence="5">
    <location>
        <begin position="444"/>
        <end position="457"/>
    </location>
</feature>
<keyword evidence="1" id="KW-0507">mRNA processing</keyword>
<keyword evidence="3" id="KW-0508">mRNA splicing</keyword>
<evidence type="ECO:0000259" key="6">
    <source>
        <dbReference type="PROSITE" id="PS50102"/>
    </source>
</evidence>
<gene>
    <name evidence="7" type="ORF">M0812_29683</name>
</gene>
<feature type="compositionally biased region" description="Low complexity" evidence="5">
    <location>
        <begin position="1"/>
        <end position="16"/>
    </location>
</feature>